<keyword evidence="3" id="KW-1185">Reference proteome</keyword>
<dbReference type="InterPro" id="IPR041049">
    <property type="entry name" value="DUF5615"/>
</dbReference>
<gene>
    <name evidence="2" type="ORF">PN36_34180</name>
</gene>
<proteinExistence type="predicted"/>
<accession>A0A0A6P822</accession>
<evidence type="ECO:0000313" key="2">
    <source>
        <dbReference type="EMBL" id="KHD06945.1"/>
    </source>
</evidence>
<name>A0A0A6P822_9GAMM</name>
<evidence type="ECO:0000313" key="3">
    <source>
        <dbReference type="Proteomes" id="UP000030428"/>
    </source>
</evidence>
<dbReference type="AlphaFoldDB" id="A0A0A6P822"/>
<organism evidence="2 3">
    <name type="scientific">Candidatus Thiomargarita nelsonii</name>
    <dbReference type="NCBI Taxonomy" id="1003181"/>
    <lineage>
        <taxon>Bacteria</taxon>
        <taxon>Pseudomonadati</taxon>
        <taxon>Pseudomonadota</taxon>
        <taxon>Gammaproteobacteria</taxon>
        <taxon>Thiotrichales</taxon>
        <taxon>Thiotrichaceae</taxon>
        <taxon>Thiomargarita</taxon>
    </lineage>
</organism>
<feature type="domain" description="DUF5615" evidence="1">
    <location>
        <begin position="3"/>
        <end position="111"/>
    </location>
</feature>
<sequence length="113" mass="13035">MTRLYADENFPKSIIEELRKLGHDVLTASEAGQANQRIPDTQVLAYATQQKRVVITQNRSDFIRLHKIVKIHAGIIVCREDRKYPLQLAQRIHAQLLTHTLLDNILIRVNKLS</sequence>
<dbReference type="Proteomes" id="UP000030428">
    <property type="component" value="Unassembled WGS sequence"/>
</dbReference>
<reference evidence="2 3" key="1">
    <citation type="journal article" date="2016" name="Front. Microbiol.">
        <title>Single-Cell (Meta-)Genomics of a Dimorphic Candidatus Thiomargarita nelsonii Reveals Genomic Plasticity.</title>
        <authorList>
            <person name="Flood B.E."/>
            <person name="Fliss P."/>
            <person name="Jones D.S."/>
            <person name="Dick G.J."/>
            <person name="Jain S."/>
            <person name="Kaster A.K."/>
            <person name="Winkel M."/>
            <person name="Mussmann M."/>
            <person name="Bailey J."/>
        </authorList>
    </citation>
    <scope>NUCLEOTIDE SEQUENCE [LARGE SCALE GENOMIC DNA]</scope>
    <source>
        <strain evidence="2">Hydrate Ridge</strain>
    </source>
</reference>
<dbReference type="Pfam" id="PF18480">
    <property type="entry name" value="DUF5615"/>
    <property type="match status" value="1"/>
</dbReference>
<comment type="caution">
    <text evidence="2">The sequence shown here is derived from an EMBL/GenBank/DDBJ whole genome shotgun (WGS) entry which is preliminary data.</text>
</comment>
<protein>
    <recommendedName>
        <fullName evidence="1">DUF5615 domain-containing protein</fullName>
    </recommendedName>
</protein>
<evidence type="ECO:0000259" key="1">
    <source>
        <dbReference type="Pfam" id="PF18480"/>
    </source>
</evidence>
<dbReference type="EMBL" id="JSZA02000377">
    <property type="protein sequence ID" value="KHD06945.1"/>
    <property type="molecule type" value="Genomic_DNA"/>
</dbReference>